<dbReference type="Proteomes" id="UP000075885">
    <property type="component" value="Unassembled WGS sequence"/>
</dbReference>
<feature type="compositionally biased region" description="Polar residues" evidence="2">
    <location>
        <begin position="1"/>
        <end position="10"/>
    </location>
</feature>
<evidence type="ECO:0000256" key="2">
    <source>
        <dbReference type="SAM" id="MobiDB-lite"/>
    </source>
</evidence>
<keyword evidence="1" id="KW-0175">Coiled coil</keyword>
<feature type="region of interest" description="Disordered" evidence="2">
    <location>
        <begin position="1"/>
        <end position="32"/>
    </location>
</feature>
<evidence type="ECO:0000313" key="4">
    <source>
        <dbReference type="Proteomes" id="UP000075885"/>
    </source>
</evidence>
<evidence type="ECO:0000256" key="1">
    <source>
        <dbReference type="SAM" id="Coils"/>
    </source>
</evidence>
<dbReference type="AlphaFoldDB" id="A0A182PJ62"/>
<reference evidence="3" key="2">
    <citation type="submission" date="2020-05" db="UniProtKB">
        <authorList>
            <consortium name="EnsemblMetazoa"/>
        </authorList>
    </citation>
    <scope>IDENTIFICATION</scope>
    <source>
        <strain evidence="3">Epiroticus2</strain>
    </source>
</reference>
<sequence length="383" mass="43124">MFASNLQPAKNPSVGDVLRSLPSPYSAKPSQEMGHFIREARKLPRNNTFINLEATKEESKERAGCYKPSLQRWNSVENLTSDQQAQERERNIVVQTVTVKPEPFTNGSDSNDDDSAEVRERHAVNRRCSMIPLMLPPAGRQKAAQCHTEKEKVFRRKPPVPPKGLAKHQDPIKIYRAERLQEKKLDLEQQLDEMKEQFASIELCRQKEEKRNRETFDLLKQEINGLKSTCEKLTDALERLQNEEDLFGKMKHEGEFSFYARSYEVSKKILSNTFRRRKGRTVPRPSCLQPSIAGTSCDTAQDIHEGEQGMCILKDSVDNSLPAMHEAGVPSGGDGDHNAGRAESGAPDTPMNIVTSMYYVSKIQSVAMDGNTSSEVNETGESI</sequence>
<evidence type="ECO:0000313" key="3">
    <source>
        <dbReference type="EnsemblMetazoa" id="AEPI006976-PA"/>
    </source>
</evidence>
<keyword evidence="4" id="KW-1185">Reference proteome</keyword>
<dbReference type="VEuPathDB" id="VectorBase:AEPI006976"/>
<organism evidence="3 4">
    <name type="scientific">Anopheles epiroticus</name>
    <dbReference type="NCBI Taxonomy" id="199890"/>
    <lineage>
        <taxon>Eukaryota</taxon>
        <taxon>Metazoa</taxon>
        <taxon>Ecdysozoa</taxon>
        <taxon>Arthropoda</taxon>
        <taxon>Hexapoda</taxon>
        <taxon>Insecta</taxon>
        <taxon>Pterygota</taxon>
        <taxon>Neoptera</taxon>
        <taxon>Endopterygota</taxon>
        <taxon>Diptera</taxon>
        <taxon>Nematocera</taxon>
        <taxon>Culicoidea</taxon>
        <taxon>Culicidae</taxon>
        <taxon>Anophelinae</taxon>
        <taxon>Anopheles</taxon>
    </lineage>
</organism>
<dbReference type="EnsemblMetazoa" id="AEPI006976-RA">
    <property type="protein sequence ID" value="AEPI006976-PA"/>
    <property type="gene ID" value="AEPI006976"/>
</dbReference>
<protein>
    <submittedName>
        <fullName evidence="3">Uncharacterized protein</fullName>
    </submittedName>
</protein>
<proteinExistence type="predicted"/>
<feature type="region of interest" description="Disordered" evidence="2">
    <location>
        <begin position="322"/>
        <end position="350"/>
    </location>
</feature>
<name>A0A182PJ62_9DIPT</name>
<feature type="coiled-coil region" evidence="1">
    <location>
        <begin position="177"/>
        <end position="243"/>
    </location>
</feature>
<accession>A0A182PJ62</accession>
<reference evidence="4" key="1">
    <citation type="submission" date="2013-03" db="EMBL/GenBank/DDBJ databases">
        <title>The Genome Sequence of Anopheles epiroticus epiroticus2.</title>
        <authorList>
            <consortium name="The Broad Institute Genomics Platform"/>
            <person name="Neafsey D.E."/>
            <person name="Howell P."/>
            <person name="Walker B."/>
            <person name="Young S.K."/>
            <person name="Zeng Q."/>
            <person name="Gargeya S."/>
            <person name="Fitzgerald M."/>
            <person name="Haas B."/>
            <person name="Abouelleil A."/>
            <person name="Allen A.W."/>
            <person name="Alvarado L."/>
            <person name="Arachchi H.M."/>
            <person name="Berlin A.M."/>
            <person name="Chapman S.B."/>
            <person name="Gainer-Dewar J."/>
            <person name="Goldberg J."/>
            <person name="Griggs A."/>
            <person name="Gujja S."/>
            <person name="Hansen M."/>
            <person name="Howarth C."/>
            <person name="Imamovic A."/>
            <person name="Ireland A."/>
            <person name="Larimer J."/>
            <person name="McCowan C."/>
            <person name="Murphy C."/>
            <person name="Pearson M."/>
            <person name="Poon T.W."/>
            <person name="Priest M."/>
            <person name="Roberts A."/>
            <person name="Saif S."/>
            <person name="Shea T."/>
            <person name="Sisk P."/>
            <person name="Sykes S."/>
            <person name="Wortman J."/>
            <person name="Nusbaum C."/>
            <person name="Birren B."/>
        </authorList>
    </citation>
    <scope>NUCLEOTIDE SEQUENCE [LARGE SCALE GENOMIC DNA]</scope>
    <source>
        <strain evidence="4">Epiroticus2</strain>
    </source>
</reference>